<dbReference type="InterPro" id="IPR036416">
    <property type="entry name" value="Pept_tRNA_hydro_sf"/>
</dbReference>
<feature type="binding site" evidence="7">
    <location>
        <position position="67"/>
    </location>
    <ligand>
        <name>tRNA</name>
        <dbReference type="ChEBI" id="CHEBI:17843"/>
    </ligand>
</feature>
<comment type="similarity">
    <text evidence="5 7 9">Belongs to the PTH family.</text>
</comment>
<comment type="subcellular location">
    <subcellularLocation>
        <location evidence="7">Cytoplasm</location>
    </subcellularLocation>
</comment>
<feature type="site" description="Stabilizes the basic form of H active site to accept a proton" evidence="7">
    <location>
        <position position="94"/>
    </location>
</feature>
<evidence type="ECO:0000256" key="8">
    <source>
        <dbReference type="RuleBase" id="RU000673"/>
    </source>
</evidence>
<evidence type="ECO:0000256" key="9">
    <source>
        <dbReference type="RuleBase" id="RU004320"/>
    </source>
</evidence>
<feature type="active site" description="Proton acceptor" evidence="7">
    <location>
        <position position="21"/>
    </location>
</feature>
<keyword evidence="11" id="KW-1185">Reference proteome</keyword>
<dbReference type="CDD" id="cd00462">
    <property type="entry name" value="PTH"/>
    <property type="match status" value="1"/>
</dbReference>
<accession>A0ABS0N9V9</accession>
<dbReference type="PROSITE" id="PS01195">
    <property type="entry name" value="PEPT_TRNA_HYDROL_1"/>
    <property type="match status" value="1"/>
</dbReference>
<comment type="subunit">
    <text evidence="7">Monomer.</text>
</comment>
<evidence type="ECO:0000256" key="5">
    <source>
        <dbReference type="ARBA" id="ARBA00038063"/>
    </source>
</evidence>
<comment type="caution">
    <text evidence="10">The sequence shown here is derived from an EMBL/GenBank/DDBJ whole genome shotgun (WGS) entry which is preliminary data.</text>
</comment>
<evidence type="ECO:0000313" key="11">
    <source>
        <dbReference type="Proteomes" id="UP000768471"/>
    </source>
</evidence>
<evidence type="ECO:0000256" key="6">
    <source>
        <dbReference type="ARBA" id="ARBA00050038"/>
    </source>
</evidence>
<comment type="catalytic activity">
    <reaction evidence="7 8">
        <text>an N-acyl-L-alpha-aminoacyl-tRNA + H2O = an N-acyl-L-amino acid + a tRNA + H(+)</text>
        <dbReference type="Rhea" id="RHEA:54448"/>
        <dbReference type="Rhea" id="RHEA-COMP:10123"/>
        <dbReference type="Rhea" id="RHEA-COMP:13883"/>
        <dbReference type="ChEBI" id="CHEBI:15377"/>
        <dbReference type="ChEBI" id="CHEBI:15378"/>
        <dbReference type="ChEBI" id="CHEBI:59874"/>
        <dbReference type="ChEBI" id="CHEBI:78442"/>
        <dbReference type="ChEBI" id="CHEBI:138191"/>
        <dbReference type="EC" id="3.1.1.29"/>
    </reaction>
</comment>
<dbReference type="PROSITE" id="PS01196">
    <property type="entry name" value="PEPT_TRNA_HYDROL_2"/>
    <property type="match status" value="1"/>
</dbReference>
<dbReference type="RefSeq" id="WP_197902946.1">
    <property type="nucleotide sequence ID" value="NZ_JACSGR010000003.1"/>
</dbReference>
<dbReference type="InterPro" id="IPR018171">
    <property type="entry name" value="Pept_tRNA_hydro_CS"/>
</dbReference>
<keyword evidence="7" id="KW-0963">Cytoplasm</keyword>
<reference evidence="10 11" key="1">
    <citation type="submission" date="2020-09" db="EMBL/GenBank/DDBJ databases">
        <title>Eikenella S3660 sp. nov., isolated from a throat swab.</title>
        <authorList>
            <person name="Buhl M."/>
        </authorList>
    </citation>
    <scope>NUCLEOTIDE SEQUENCE [LARGE SCALE GENOMIC DNA]</scope>
    <source>
        <strain evidence="10 11">S3360</strain>
    </source>
</reference>
<dbReference type="Proteomes" id="UP000768471">
    <property type="component" value="Unassembled WGS sequence"/>
</dbReference>
<proteinExistence type="inferred from homology"/>
<evidence type="ECO:0000313" key="10">
    <source>
        <dbReference type="EMBL" id="MBH5329065.1"/>
    </source>
</evidence>
<name>A0ABS0N9V9_9NEIS</name>
<feature type="site" description="Discriminates between blocked and unblocked aminoacyl-tRNA" evidence="7">
    <location>
        <position position="11"/>
    </location>
</feature>
<dbReference type="SUPFAM" id="SSF53178">
    <property type="entry name" value="Peptidyl-tRNA hydrolase-like"/>
    <property type="match status" value="1"/>
</dbReference>
<comment type="function">
    <text evidence="7">Hydrolyzes ribosome-free peptidyl-tRNAs (with 1 or more amino acids incorporated), which drop off the ribosome during protein synthesis, or as a result of ribosome stalling.</text>
</comment>
<keyword evidence="2 7" id="KW-0820">tRNA-binding</keyword>
<organism evidence="10 11">
    <name type="scientific">Eikenella glucosivorans</name>
    <dbReference type="NCBI Taxonomy" id="2766967"/>
    <lineage>
        <taxon>Bacteria</taxon>
        <taxon>Pseudomonadati</taxon>
        <taxon>Pseudomonadota</taxon>
        <taxon>Betaproteobacteria</taxon>
        <taxon>Neisseriales</taxon>
        <taxon>Neisseriaceae</taxon>
        <taxon>Eikenella</taxon>
    </lineage>
</organism>
<feature type="binding site" evidence="7">
    <location>
        <position position="69"/>
    </location>
    <ligand>
        <name>tRNA</name>
        <dbReference type="ChEBI" id="CHEBI:17843"/>
    </ligand>
</feature>
<evidence type="ECO:0000256" key="1">
    <source>
        <dbReference type="ARBA" id="ARBA00013260"/>
    </source>
</evidence>
<dbReference type="PANTHER" id="PTHR17224:SF1">
    <property type="entry name" value="PEPTIDYL-TRNA HYDROLASE"/>
    <property type="match status" value="1"/>
</dbReference>
<evidence type="ECO:0000256" key="7">
    <source>
        <dbReference type="HAMAP-Rule" id="MF_00083"/>
    </source>
</evidence>
<dbReference type="Gene3D" id="3.40.50.1470">
    <property type="entry name" value="Peptidyl-tRNA hydrolase"/>
    <property type="match status" value="1"/>
</dbReference>
<sequence>MPIKLIVGLGNPGPEYDDTRHNAGFWLLDELARQWQANWQDDKKFFGHSARSMQPEGEIRLLKPQTYMNRSGQSVQALAAFYKIKPQEILVIHDELDLAPGRIKFKLGGGNGGHNGLKDIQARLGTPDFYRLRLGIGHPGERSEVINYVLKKPRSEDRELIEQAIAKSISTLPTIFAGDIAAAQRVLHGK</sequence>
<evidence type="ECO:0000256" key="2">
    <source>
        <dbReference type="ARBA" id="ARBA00022555"/>
    </source>
</evidence>
<comment type="function">
    <text evidence="7">Catalyzes the release of premature peptidyl moieties from peptidyl-tRNA molecules trapped in stalled 50S ribosomal subunits, and thus maintains levels of free tRNAs and 50S ribosomes.</text>
</comment>
<dbReference type="NCBIfam" id="TIGR00447">
    <property type="entry name" value="pth"/>
    <property type="match status" value="1"/>
</dbReference>
<gene>
    <name evidence="7 10" type="primary">pth</name>
    <name evidence="10" type="ORF">H9Q10_05205</name>
</gene>
<dbReference type="EMBL" id="JACSGR010000003">
    <property type="protein sequence ID" value="MBH5329065.1"/>
    <property type="molecule type" value="Genomic_DNA"/>
</dbReference>
<evidence type="ECO:0000256" key="4">
    <source>
        <dbReference type="ARBA" id="ARBA00022884"/>
    </source>
</evidence>
<protein>
    <recommendedName>
        <fullName evidence="6 7">Peptidyl-tRNA hydrolase</fullName>
        <shortName evidence="7">Pth</shortName>
        <ecNumber evidence="1 7">3.1.1.29</ecNumber>
    </recommendedName>
</protein>
<dbReference type="PANTHER" id="PTHR17224">
    <property type="entry name" value="PEPTIDYL-TRNA HYDROLASE"/>
    <property type="match status" value="1"/>
</dbReference>
<keyword evidence="4 7" id="KW-0694">RNA-binding</keyword>
<feature type="binding site" evidence="7">
    <location>
        <position position="115"/>
    </location>
    <ligand>
        <name>tRNA</name>
        <dbReference type="ChEBI" id="CHEBI:17843"/>
    </ligand>
</feature>
<dbReference type="EC" id="3.1.1.29" evidence="1 7"/>
<dbReference type="HAMAP" id="MF_00083">
    <property type="entry name" value="Pept_tRNA_hydro_bact"/>
    <property type="match status" value="1"/>
</dbReference>
<dbReference type="Pfam" id="PF01195">
    <property type="entry name" value="Pept_tRNA_hydro"/>
    <property type="match status" value="1"/>
</dbReference>
<dbReference type="GO" id="GO:0004045">
    <property type="term" value="F:peptidyl-tRNA hydrolase activity"/>
    <property type="evidence" value="ECO:0007669"/>
    <property type="project" value="UniProtKB-EC"/>
</dbReference>
<feature type="binding site" evidence="7">
    <location>
        <position position="16"/>
    </location>
    <ligand>
        <name>tRNA</name>
        <dbReference type="ChEBI" id="CHEBI:17843"/>
    </ligand>
</feature>
<dbReference type="InterPro" id="IPR001328">
    <property type="entry name" value="Pept_tRNA_hydro"/>
</dbReference>
<evidence type="ECO:0000256" key="3">
    <source>
        <dbReference type="ARBA" id="ARBA00022801"/>
    </source>
</evidence>
<keyword evidence="3 7" id="KW-0378">Hydrolase</keyword>